<evidence type="ECO:0000256" key="4">
    <source>
        <dbReference type="ARBA" id="ARBA00022553"/>
    </source>
</evidence>
<dbReference type="PANTHER" id="PTHR24225">
    <property type="entry name" value="CHEMOTACTIC RECEPTOR"/>
    <property type="match status" value="1"/>
</dbReference>
<dbReference type="InterPro" id="IPR002234">
    <property type="entry name" value="Anphylx_rcpt_C3a/C5a1-2"/>
</dbReference>
<proteinExistence type="inferred from homology"/>
<evidence type="ECO:0000256" key="3">
    <source>
        <dbReference type="ARBA" id="ARBA00022500"/>
    </source>
</evidence>
<dbReference type="InterPro" id="IPR000826">
    <property type="entry name" value="Formyl_rcpt-rel"/>
</dbReference>
<keyword evidence="7 13" id="KW-0297">G-protein coupled receptor</keyword>
<evidence type="ECO:0000256" key="8">
    <source>
        <dbReference type="ARBA" id="ARBA00023136"/>
    </source>
</evidence>
<keyword evidence="11 13" id="KW-0807">Transducer</keyword>
<dbReference type="PRINTS" id="PR00237">
    <property type="entry name" value="GPCRRHODOPSN"/>
</dbReference>
<dbReference type="SUPFAM" id="SSF81321">
    <property type="entry name" value="Family A G protein-coupled receptor-like"/>
    <property type="match status" value="1"/>
</dbReference>
<comment type="similarity">
    <text evidence="12">Belongs to the chemokine-like receptor (CMKLR) family.</text>
</comment>
<keyword evidence="5 13" id="KW-0812">Transmembrane</keyword>
<evidence type="ECO:0000313" key="17">
    <source>
        <dbReference type="EMBL" id="KAF7698856.1"/>
    </source>
</evidence>
<dbReference type="GO" id="GO:0007204">
    <property type="term" value="P:positive regulation of cytosolic calcium ion concentration"/>
    <property type="evidence" value="ECO:0007669"/>
    <property type="project" value="TreeGrafter"/>
</dbReference>
<evidence type="ECO:0000313" key="18">
    <source>
        <dbReference type="Proteomes" id="UP000606274"/>
    </source>
</evidence>
<dbReference type="PRINTS" id="PR01104">
    <property type="entry name" value="ANPHYLATOXNR"/>
</dbReference>
<dbReference type="InterPro" id="IPR000276">
    <property type="entry name" value="GPCR_Rhodpsn"/>
</dbReference>
<evidence type="ECO:0000256" key="5">
    <source>
        <dbReference type="ARBA" id="ARBA00022692"/>
    </source>
</evidence>
<evidence type="ECO:0000259" key="16">
    <source>
        <dbReference type="PROSITE" id="PS50262"/>
    </source>
</evidence>
<evidence type="ECO:0000256" key="1">
    <source>
        <dbReference type="ARBA" id="ARBA00004651"/>
    </source>
</evidence>
<dbReference type="Pfam" id="PF00001">
    <property type="entry name" value="7tm_1"/>
    <property type="match status" value="1"/>
</dbReference>
<feature type="region of interest" description="Disordered" evidence="14">
    <location>
        <begin position="1"/>
        <end position="35"/>
    </location>
</feature>
<evidence type="ECO:0000256" key="13">
    <source>
        <dbReference type="RuleBase" id="RU000688"/>
    </source>
</evidence>
<dbReference type="FunFam" id="1.20.1070.10:FF:000034">
    <property type="entry name" value="G-protein coupled receptor 1"/>
    <property type="match status" value="1"/>
</dbReference>
<name>A0A8T0B205_SILME</name>
<feature type="transmembrane region" description="Helical" evidence="15">
    <location>
        <begin position="155"/>
        <end position="173"/>
    </location>
</feature>
<dbReference type="GO" id="GO:0006954">
    <property type="term" value="P:inflammatory response"/>
    <property type="evidence" value="ECO:0007669"/>
    <property type="project" value="TreeGrafter"/>
</dbReference>
<dbReference type="EMBL" id="JABFDY010000013">
    <property type="protein sequence ID" value="KAF7698856.1"/>
    <property type="molecule type" value="Genomic_DNA"/>
</dbReference>
<accession>A0A8T0B205</accession>
<feature type="transmembrane region" description="Helical" evidence="15">
    <location>
        <begin position="285"/>
        <end position="309"/>
    </location>
</feature>
<feature type="transmembrane region" description="Helical" evidence="15">
    <location>
        <begin position="115"/>
        <end position="135"/>
    </location>
</feature>
<keyword evidence="3" id="KW-0145">Chemotaxis</keyword>
<keyword evidence="18" id="KW-1185">Reference proteome</keyword>
<dbReference type="Gene3D" id="1.20.1070.10">
    <property type="entry name" value="Rhodopsin 7-helix transmembrane proteins"/>
    <property type="match status" value="1"/>
</dbReference>
<dbReference type="PRINTS" id="PR00426">
    <property type="entry name" value="C5ANPHYLTXNR"/>
</dbReference>
<keyword evidence="4" id="KW-0597">Phosphoprotein</keyword>
<evidence type="ECO:0000256" key="12">
    <source>
        <dbReference type="ARBA" id="ARBA00025736"/>
    </source>
</evidence>
<keyword evidence="10 13" id="KW-0675">Receptor</keyword>
<keyword evidence="2" id="KW-1003">Cell membrane</keyword>
<dbReference type="GO" id="GO:0006935">
    <property type="term" value="P:chemotaxis"/>
    <property type="evidence" value="ECO:0007669"/>
    <property type="project" value="UniProtKB-KW"/>
</dbReference>
<dbReference type="GO" id="GO:0004930">
    <property type="term" value="F:G protein-coupled receptor activity"/>
    <property type="evidence" value="ECO:0007669"/>
    <property type="project" value="UniProtKB-KW"/>
</dbReference>
<evidence type="ECO:0000256" key="14">
    <source>
        <dbReference type="SAM" id="MobiDB-lite"/>
    </source>
</evidence>
<dbReference type="PROSITE" id="PS50262">
    <property type="entry name" value="G_PROTEIN_RECEP_F1_2"/>
    <property type="match status" value="1"/>
</dbReference>
<feature type="transmembrane region" description="Helical" evidence="15">
    <location>
        <begin position="321"/>
        <end position="345"/>
    </location>
</feature>
<dbReference type="GO" id="GO:0004878">
    <property type="term" value="F:complement component C5a receptor activity"/>
    <property type="evidence" value="ECO:0007669"/>
    <property type="project" value="TreeGrafter"/>
</dbReference>
<evidence type="ECO:0000256" key="6">
    <source>
        <dbReference type="ARBA" id="ARBA00022989"/>
    </source>
</evidence>
<evidence type="ECO:0000256" key="2">
    <source>
        <dbReference type="ARBA" id="ARBA00022475"/>
    </source>
</evidence>
<dbReference type="GO" id="GO:0005886">
    <property type="term" value="C:plasma membrane"/>
    <property type="evidence" value="ECO:0007669"/>
    <property type="project" value="UniProtKB-SubCell"/>
</dbReference>
<keyword evidence="8 15" id="KW-0472">Membrane</keyword>
<evidence type="ECO:0000256" key="9">
    <source>
        <dbReference type="ARBA" id="ARBA00023157"/>
    </source>
</evidence>
<feature type="transmembrane region" description="Helical" evidence="15">
    <location>
        <begin position="235"/>
        <end position="264"/>
    </location>
</feature>
<protein>
    <recommendedName>
        <fullName evidence="16">G-protein coupled receptors family 1 profile domain-containing protein</fullName>
    </recommendedName>
</protein>
<comment type="subcellular location">
    <subcellularLocation>
        <location evidence="1">Cell membrane</location>
        <topology evidence="1">Multi-pass membrane protein</topology>
    </subcellularLocation>
</comment>
<evidence type="ECO:0000256" key="15">
    <source>
        <dbReference type="SAM" id="Phobius"/>
    </source>
</evidence>
<evidence type="ECO:0000256" key="7">
    <source>
        <dbReference type="ARBA" id="ARBA00023040"/>
    </source>
</evidence>
<sequence>MRSISKLHQSDSTSHSQVPESGEASQFSSSPSWGSTNSKMSDDILFDDFNFTDYNCSDPEACLFDEDDLEVNVLGWRHWFLLICYAIVFLLGVPGNSLVVWVTAFRMPRSVNAQWFLNLSLADLLCCFTMPLLMVQLAQDMHWPFGSLACKILPSLLYMVMYSSVLLLTVISLDRWLLVTRPAWCQNRRQPRLARWVCLGTWVLAFIATIPQLFHMQLEIKGSKMLCIGYYSSHLHAWAMVMFRFLLGFLLQFLIISYSHWAVYKTTCQRSAHRNNERSARTLRVILAVVVTFFMCWLPLHIVDIFFLVLKKTGDTRANLYLAHTLALCLAYINSCLNPLLYVCLGRGFRESLTKTLKSVLNFASEEPTRATSVTMNTKSTTDTTS</sequence>
<dbReference type="Proteomes" id="UP000606274">
    <property type="component" value="Unassembled WGS sequence"/>
</dbReference>
<reference evidence="17" key="1">
    <citation type="submission" date="2020-08" db="EMBL/GenBank/DDBJ databases">
        <title>Chromosome-level assembly of Southern catfish (Silurus meridionalis) provides insights into visual adaptation to the nocturnal and benthic lifestyles.</title>
        <authorList>
            <person name="Zhang Y."/>
            <person name="Wang D."/>
            <person name="Peng Z."/>
        </authorList>
    </citation>
    <scope>NUCLEOTIDE SEQUENCE</scope>
    <source>
        <strain evidence="17">SWU-2019-XX</strain>
        <tissue evidence="17">Muscle</tissue>
    </source>
</reference>
<gene>
    <name evidence="17" type="ORF">HF521_003598</name>
</gene>
<evidence type="ECO:0000256" key="11">
    <source>
        <dbReference type="ARBA" id="ARBA00023224"/>
    </source>
</evidence>
<dbReference type="InterPro" id="IPR017452">
    <property type="entry name" value="GPCR_Rhodpsn_7TM"/>
</dbReference>
<feature type="transmembrane region" description="Helical" evidence="15">
    <location>
        <begin position="193"/>
        <end position="215"/>
    </location>
</feature>
<comment type="caution">
    <text evidence="17">The sequence shown here is derived from an EMBL/GenBank/DDBJ whole genome shotgun (WGS) entry which is preliminary data.</text>
</comment>
<dbReference type="PROSITE" id="PS00237">
    <property type="entry name" value="G_PROTEIN_RECEP_F1_1"/>
    <property type="match status" value="1"/>
</dbReference>
<dbReference type="AlphaFoldDB" id="A0A8T0B205"/>
<keyword evidence="6 15" id="KW-1133">Transmembrane helix</keyword>
<dbReference type="GO" id="GO:0007200">
    <property type="term" value="P:phospholipase C-activating G protein-coupled receptor signaling pathway"/>
    <property type="evidence" value="ECO:0007669"/>
    <property type="project" value="TreeGrafter"/>
</dbReference>
<evidence type="ECO:0000256" key="10">
    <source>
        <dbReference type="ARBA" id="ARBA00023170"/>
    </source>
</evidence>
<keyword evidence="9" id="KW-1015">Disulfide bond</keyword>
<feature type="domain" description="G-protein coupled receptors family 1 profile" evidence="16">
    <location>
        <begin position="95"/>
        <end position="342"/>
    </location>
</feature>
<dbReference type="PANTHER" id="PTHR24225:SF56">
    <property type="entry name" value="C5A ANAPHYLATOXIN CHEMOTACTIC RECEPTOR 1"/>
    <property type="match status" value="1"/>
</dbReference>
<feature type="transmembrane region" description="Helical" evidence="15">
    <location>
        <begin position="79"/>
        <end position="103"/>
    </location>
</feature>
<organism evidence="17 18">
    <name type="scientific">Silurus meridionalis</name>
    <name type="common">Southern catfish</name>
    <name type="synonym">Silurus soldatovi meridionalis</name>
    <dbReference type="NCBI Taxonomy" id="175797"/>
    <lineage>
        <taxon>Eukaryota</taxon>
        <taxon>Metazoa</taxon>
        <taxon>Chordata</taxon>
        <taxon>Craniata</taxon>
        <taxon>Vertebrata</taxon>
        <taxon>Euteleostomi</taxon>
        <taxon>Actinopterygii</taxon>
        <taxon>Neopterygii</taxon>
        <taxon>Teleostei</taxon>
        <taxon>Ostariophysi</taxon>
        <taxon>Siluriformes</taxon>
        <taxon>Siluridae</taxon>
        <taxon>Silurus</taxon>
    </lineage>
</organism>
<comment type="similarity">
    <text evidence="13">Belongs to the G-protein coupled receptor 1 family.</text>
</comment>